<dbReference type="InterPro" id="IPR001810">
    <property type="entry name" value="F-box_dom"/>
</dbReference>
<dbReference type="InterPro" id="IPR036047">
    <property type="entry name" value="F-box-like_dom_sf"/>
</dbReference>
<sequence>MPLDILVEVFSFMHPGDLLNLARTTKDFRAFLMSRTSAPFWKSARQTVEGLPDCPPYLSEPAYANLMFFALCHHCLKSNIQNALFELSVRYCRDCQRYLLIDVQETDYRMDEVVIKMGFEEPYLTSVILSRDSVDRLFYHRPEYENFRNFCFLVQDEAELVRSIKDRIASVQVISESCEALYAWKEAQVQNRAQELDRLREERFTTIMDFLRKDGWGDELDRMEPEDLYELAEKPYARKPQKLTRRGESLVPSHTHAGGGDGEVLKKDSGWASICEDAHAFMEDVQSQRLKMERRALLHDRLVVFVGLLDVVEGQKKRPYLADPEDLGNSEYDKDDKRSPEDDLQPRIADYAMMPSLREVLDDPGDHPVTEDHLWQLRDHQAALIVQWKQTLQNRLVEKLRAAIALPDDIDDPLSLAIASFSCLACHRSVPLRYPELLAHRCLRRLPIHMGTADLYTMTMNLRKVVPQFSSPVTLDYVHVDRQVVERLTAVIDTLGLDPLHATQHDLERCEGRMYCAYGKCQTETGDLLQLRGCNWLSALLHMEEVHNETSACGFRLLDEHEAVQVARLEETVKSHLDSIAGDRTFLRRACRFCPKRFLSRTSLVNHLESQHSVDIEDDLDGYFYIPLDERTQRLPKIYVCYDLPDRRYRDVGLPKGWRDLL</sequence>
<dbReference type="InterPro" id="IPR013087">
    <property type="entry name" value="Znf_C2H2_type"/>
</dbReference>
<accession>A0A4Q9MY37</accession>
<protein>
    <recommendedName>
        <fullName evidence="6">F-box domain-containing protein</fullName>
    </recommendedName>
</protein>
<proteinExistence type="predicted"/>
<organism evidence="5">
    <name type="scientific">Dichomitus squalens</name>
    <dbReference type="NCBI Taxonomy" id="114155"/>
    <lineage>
        <taxon>Eukaryota</taxon>
        <taxon>Fungi</taxon>
        <taxon>Dikarya</taxon>
        <taxon>Basidiomycota</taxon>
        <taxon>Agaricomycotina</taxon>
        <taxon>Agaricomycetes</taxon>
        <taxon>Polyporales</taxon>
        <taxon>Polyporaceae</taxon>
        <taxon>Dichomitus</taxon>
    </lineage>
</organism>
<keyword evidence="1" id="KW-0479">Metal-binding</keyword>
<dbReference type="Pfam" id="PF00646">
    <property type="entry name" value="F-box"/>
    <property type="match status" value="1"/>
</dbReference>
<dbReference type="EMBL" id="ML143395">
    <property type="protein sequence ID" value="TBU32437.1"/>
    <property type="molecule type" value="Genomic_DNA"/>
</dbReference>
<evidence type="ECO:0000259" key="4">
    <source>
        <dbReference type="PROSITE" id="PS50181"/>
    </source>
</evidence>
<dbReference type="SUPFAM" id="SSF81383">
    <property type="entry name" value="F-box domain"/>
    <property type="match status" value="1"/>
</dbReference>
<evidence type="ECO:0000259" key="3">
    <source>
        <dbReference type="PROSITE" id="PS50157"/>
    </source>
</evidence>
<dbReference type="GO" id="GO:0008270">
    <property type="term" value="F:zinc ion binding"/>
    <property type="evidence" value="ECO:0007669"/>
    <property type="project" value="UniProtKB-KW"/>
</dbReference>
<evidence type="ECO:0000256" key="1">
    <source>
        <dbReference type="PROSITE-ProRule" id="PRU00042"/>
    </source>
</evidence>
<name>A0A4Q9MY37_9APHY</name>
<dbReference type="Proteomes" id="UP000292957">
    <property type="component" value="Unassembled WGS sequence"/>
</dbReference>
<dbReference type="PROSITE" id="PS50181">
    <property type="entry name" value="FBOX"/>
    <property type="match status" value="1"/>
</dbReference>
<feature type="region of interest" description="Disordered" evidence="2">
    <location>
        <begin position="320"/>
        <end position="344"/>
    </location>
</feature>
<dbReference type="AlphaFoldDB" id="A0A4Q9MY37"/>
<evidence type="ECO:0000313" key="5">
    <source>
        <dbReference type="EMBL" id="TBU32437.1"/>
    </source>
</evidence>
<dbReference type="PROSITE" id="PS50157">
    <property type="entry name" value="ZINC_FINGER_C2H2_2"/>
    <property type="match status" value="1"/>
</dbReference>
<gene>
    <name evidence="5" type="ORF">BD311DRAFT_654771</name>
</gene>
<keyword evidence="1" id="KW-0862">Zinc</keyword>
<dbReference type="CDD" id="cd09917">
    <property type="entry name" value="F-box_SF"/>
    <property type="match status" value="1"/>
</dbReference>
<feature type="region of interest" description="Disordered" evidence="2">
    <location>
        <begin position="242"/>
        <end position="263"/>
    </location>
</feature>
<evidence type="ECO:0008006" key="6">
    <source>
        <dbReference type="Google" id="ProtNLM"/>
    </source>
</evidence>
<dbReference type="PROSITE" id="PS00028">
    <property type="entry name" value="ZINC_FINGER_C2H2_1"/>
    <property type="match status" value="1"/>
</dbReference>
<feature type="domain" description="F-box" evidence="4">
    <location>
        <begin position="1"/>
        <end position="44"/>
    </location>
</feature>
<keyword evidence="1" id="KW-0863">Zinc-finger</keyword>
<evidence type="ECO:0000256" key="2">
    <source>
        <dbReference type="SAM" id="MobiDB-lite"/>
    </source>
</evidence>
<feature type="domain" description="C2H2-type" evidence="3">
    <location>
        <begin position="589"/>
        <end position="617"/>
    </location>
</feature>
<reference evidence="5" key="1">
    <citation type="submission" date="2019-01" db="EMBL/GenBank/DDBJ databases">
        <title>Draft genome sequences of three monokaryotic isolates of the white-rot basidiomycete fungus Dichomitus squalens.</title>
        <authorList>
            <consortium name="DOE Joint Genome Institute"/>
            <person name="Lopez S.C."/>
            <person name="Andreopoulos B."/>
            <person name="Pangilinan J."/>
            <person name="Lipzen A."/>
            <person name="Riley R."/>
            <person name="Ahrendt S."/>
            <person name="Ng V."/>
            <person name="Barry K."/>
            <person name="Daum C."/>
            <person name="Grigoriev I.V."/>
            <person name="Hilden K.S."/>
            <person name="Makela M.R."/>
            <person name="de Vries R.P."/>
        </authorList>
    </citation>
    <scope>NUCLEOTIDE SEQUENCE [LARGE SCALE GENOMIC DNA]</scope>
    <source>
        <strain evidence="5">OM18370.1</strain>
    </source>
</reference>
<feature type="compositionally biased region" description="Basic and acidic residues" evidence="2">
    <location>
        <begin position="331"/>
        <end position="344"/>
    </location>
</feature>
<dbReference type="OrthoDB" id="2322499at2759"/>